<dbReference type="GO" id="GO:0016020">
    <property type="term" value="C:membrane"/>
    <property type="evidence" value="ECO:0007669"/>
    <property type="project" value="UniProtKB-SubCell"/>
</dbReference>
<keyword evidence="6" id="KW-0547">Nucleotide-binding</keyword>
<reference evidence="14" key="1">
    <citation type="submission" date="2018-08" db="EMBL/GenBank/DDBJ databases">
        <title>Draft genome sequence of azole-resistant Aspergillus thermomutatus (Neosartorya pseudofischeri) strain HMR AF 39, isolated from a human nasal aspirate.</title>
        <authorList>
            <person name="Parent-Michaud M."/>
            <person name="Dufresne P.J."/>
            <person name="Fournier E."/>
            <person name="Martineau C."/>
            <person name="Moreira S."/>
            <person name="Perkins V."/>
            <person name="De Repentigny L."/>
            <person name="Dufresne S.F."/>
        </authorList>
    </citation>
    <scope>NUCLEOTIDE SEQUENCE [LARGE SCALE GENOMIC DNA]</scope>
    <source>
        <strain evidence="14">HMR AF 39</strain>
    </source>
</reference>
<evidence type="ECO:0000256" key="2">
    <source>
        <dbReference type="ARBA" id="ARBA00009726"/>
    </source>
</evidence>
<dbReference type="PROSITE" id="PS50929">
    <property type="entry name" value="ABC_TM1F"/>
    <property type="match status" value="2"/>
</dbReference>
<dbReference type="PROSITE" id="PS50893">
    <property type="entry name" value="ABC_TRANSPORTER_2"/>
    <property type="match status" value="2"/>
</dbReference>
<feature type="transmembrane region" description="Helical" evidence="11">
    <location>
        <begin position="972"/>
        <end position="996"/>
    </location>
</feature>
<proteinExistence type="inferred from homology"/>
<dbReference type="FunFam" id="1.20.1560.10:FF:000092">
    <property type="entry name" value="ABC bile acid transporter"/>
    <property type="match status" value="1"/>
</dbReference>
<dbReference type="FunFam" id="3.40.50.300:FF:000610">
    <property type="entry name" value="Multidrug resistance-associated ABC transporter"/>
    <property type="match status" value="1"/>
</dbReference>
<dbReference type="CDD" id="cd03250">
    <property type="entry name" value="ABCC_MRP_domain1"/>
    <property type="match status" value="1"/>
</dbReference>
<accession>A0A397GDT8</accession>
<feature type="domain" description="ABC transmembrane type-1" evidence="13">
    <location>
        <begin position="961"/>
        <end position="1215"/>
    </location>
</feature>
<dbReference type="OrthoDB" id="6500128at2759"/>
<dbReference type="GO" id="GO:0005737">
    <property type="term" value="C:cytoplasm"/>
    <property type="evidence" value="ECO:0007669"/>
    <property type="project" value="UniProtKB-ARBA"/>
</dbReference>
<feature type="transmembrane region" description="Helical" evidence="11">
    <location>
        <begin position="7"/>
        <end position="27"/>
    </location>
</feature>
<evidence type="ECO:0000259" key="13">
    <source>
        <dbReference type="PROSITE" id="PS50929"/>
    </source>
</evidence>
<dbReference type="InterPro" id="IPR011527">
    <property type="entry name" value="ABC1_TM_dom"/>
</dbReference>
<dbReference type="InterPro" id="IPR050173">
    <property type="entry name" value="ABC_transporter_C-like"/>
</dbReference>
<dbReference type="Gene3D" id="3.40.50.300">
    <property type="entry name" value="P-loop containing nucleotide triphosphate hydrolases"/>
    <property type="match status" value="2"/>
</dbReference>
<evidence type="ECO:0000256" key="6">
    <source>
        <dbReference type="ARBA" id="ARBA00022741"/>
    </source>
</evidence>
<dbReference type="InterPro" id="IPR003593">
    <property type="entry name" value="AAA+_ATPase"/>
</dbReference>
<dbReference type="PROSITE" id="PS00211">
    <property type="entry name" value="ABC_TRANSPORTER_1"/>
    <property type="match status" value="2"/>
</dbReference>
<protein>
    <recommendedName>
        <fullName evidence="16">ABC transporter domain-containing protein</fullName>
    </recommendedName>
</protein>
<keyword evidence="8 11" id="KW-1133">Transmembrane helix</keyword>
<feature type="domain" description="ABC transmembrane type-1" evidence="13">
    <location>
        <begin position="317"/>
        <end position="570"/>
    </location>
</feature>
<dbReference type="Proteomes" id="UP000215305">
    <property type="component" value="Unassembled WGS sequence"/>
</dbReference>
<sequence>MQTLAALCLIADISSITLVVLLTIPAIRTLLVSAVRRIHGTDGCFCEFYVDQDGEADRASIAASRKEFERIFSTMAVVSGGATALARTMLPAKMFSFNIWAQLILWILQLAQSTALAIENSPTARFSLGWKHALSALVTITSLGWELFARHKTGLLDDVHSYTMGVEIGVAILIVIISLSLPRRPDVYRRGTVVDRELTTSFLGRVTFSWTNLLIRRFSRKIDVDIDHLPELDFDTRAGNLQESFAQSHAQASCYGKGRTSLWKVLVFSNRRHLLCQLALSVPASFLAFGPHLSLLRILRILEKRSEGANVTGDLWFWVLALGISTSLSAWLEAWIGWIASNKLAIRVYEQLSAVMFSKAIHSTASSQNDLKSNGKDDGAQDTQVAVNLVAVDVPRIAGIATFLYSFLLAPMKLGVACGLLQHVLGWKSLLAGMTTLALLMLLNHACMARYTRAGKDLMACRDRKIIALTEALRGIRQIKFSAAEDRWEEQLGQLRDAELLAQATSFRWNVICFSLWVLAPILLSVVSLSVYTISHGELTASIAFTAISALTSIEIALSTLPELVTNAADALISIKRIDNFLNTPERKSSIIRSTTIRFDNATVAWPDSAQISEVTSGTPFVLRNLTVHFPEHKLSLVCGRTGAGKSLLLAAILDECKILDGIVRRPSIMSSRRMYKLPSPGQDWIIDSATAYVAQTPWIEAATIRQNILFGMPFNGERYRKVLFACALVRDLQILEDGDLTEVGPNGVNLSGGQKARISLARALYSRAGIMIMDDIFSAVDAHTAQHLYEHALAGELAHRRTRILVTHHVRLCLPRVDYLAYLDNGNLIYAGSMTNIRDSSVLDELLGGQSDEDSTAAVYENPEAPGPQEQFACSNERCHDCPVNLRFAQRSSVSKRPRNFVEEEAREKGAIPLSVFRGYIQKCGGWRAWAVLALCFAMYTGLALGKGWWLGLWCEQKRSPLASSGVSPELQFYLGVYIALSVIVWIVGSLRSYLALTASLQASRRLFSQVLHAVFRAPLRWLDTVPLGRILNRFTADFNMIDSRLGFDVTLLLGESMQALGAVIAGILVSPVIVVFSGIVAWVCGWYARQYLAVARELKRLESVSRSPIYELLASSLSGLWTIRSYQRVDSFVDRMHGLIDRHARVYWNLCLLNHWLNFRINISGALFATAAAMSFTLLQDLKTSSAGFAISFIIQLSAALAMAIRMYVMFDLDMNCVERVLEYSDIKTERYDGQDAPAAWPPKGRLEVTNLSVGYAPNHPLVLRGVSFEVEPNERIGIVGRTGAGKSSLALALFRFLEAREGRILIDGIDISQIKLHHLRRRMGIIPQDPTLFAGTIRSNLDPFQEHDDSELLAALDRVQWLAQEGSRHSTAKGIAAKGPSCQSSPDILQEKTHLSPLDTPVAGGGSNLSQGQRQLLCLARAMLSAPKVLVLDEATSAVDNATDEVIQRSIRSSFGQGSTTMLVIAHRISTVADFDRILVLDAGKVVEFASPRDLMQLKNGIFRRMVEEDGESEYLKRVIFRNT</sequence>
<feature type="transmembrane region" description="Helical" evidence="11">
    <location>
        <begin position="315"/>
        <end position="340"/>
    </location>
</feature>
<feature type="transmembrane region" description="Helical" evidence="11">
    <location>
        <begin position="1161"/>
        <end position="1181"/>
    </location>
</feature>
<dbReference type="EMBL" id="NKHU02000193">
    <property type="protein sequence ID" value="RHZ48617.1"/>
    <property type="molecule type" value="Genomic_DNA"/>
</dbReference>
<dbReference type="InterPro" id="IPR003439">
    <property type="entry name" value="ABC_transporter-like_ATP-bd"/>
</dbReference>
<comment type="caution">
    <text evidence="14">The sequence shown here is derived from an EMBL/GenBank/DDBJ whole genome shotgun (WGS) entry which is preliminary data.</text>
</comment>
<feature type="transmembrane region" description="Helical" evidence="11">
    <location>
        <begin position="1061"/>
        <end position="1090"/>
    </location>
</feature>
<keyword evidence="4 11" id="KW-0812">Transmembrane</keyword>
<dbReference type="CDD" id="cd18604">
    <property type="entry name" value="ABC_6TM_VMR1_D2_like"/>
    <property type="match status" value="1"/>
</dbReference>
<keyword evidence="9 11" id="KW-0472">Membrane</keyword>
<evidence type="ECO:0000256" key="5">
    <source>
        <dbReference type="ARBA" id="ARBA00022737"/>
    </source>
</evidence>
<dbReference type="GeneID" id="38127828"/>
<evidence type="ECO:0000256" key="10">
    <source>
        <dbReference type="ARBA" id="ARBA00023180"/>
    </source>
</evidence>
<feature type="transmembrane region" description="Helical" evidence="11">
    <location>
        <begin position="274"/>
        <end position="295"/>
    </location>
</feature>
<dbReference type="PANTHER" id="PTHR24223">
    <property type="entry name" value="ATP-BINDING CASSETTE SUB-FAMILY C"/>
    <property type="match status" value="1"/>
</dbReference>
<dbReference type="GO" id="GO:0140359">
    <property type="term" value="F:ABC-type transporter activity"/>
    <property type="evidence" value="ECO:0007669"/>
    <property type="project" value="InterPro"/>
</dbReference>
<dbReference type="GO" id="GO:0005524">
    <property type="term" value="F:ATP binding"/>
    <property type="evidence" value="ECO:0007669"/>
    <property type="project" value="UniProtKB-KW"/>
</dbReference>
<comment type="subcellular location">
    <subcellularLocation>
        <location evidence="1">Membrane</location>
        <topology evidence="1">Multi-pass membrane protein</topology>
    </subcellularLocation>
</comment>
<dbReference type="STRING" id="41047.A0A397GDT8"/>
<feature type="transmembrane region" description="Helical" evidence="11">
    <location>
        <begin position="1193"/>
        <end position="1213"/>
    </location>
</feature>
<dbReference type="InterPro" id="IPR036640">
    <property type="entry name" value="ABC1_TM_sf"/>
</dbReference>
<keyword evidence="5" id="KW-0677">Repeat</keyword>
<keyword evidence="3" id="KW-0813">Transport</keyword>
<dbReference type="FunFam" id="1.20.1560.10:FF:000013">
    <property type="entry name" value="ABC transporter C family member 2"/>
    <property type="match status" value="1"/>
</dbReference>
<dbReference type="CDD" id="cd18596">
    <property type="entry name" value="ABC_6TM_VMR1_D1_like"/>
    <property type="match status" value="1"/>
</dbReference>
<evidence type="ECO:0000313" key="14">
    <source>
        <dbReference type="EMBL" id="RHZ48617.1"/>
    </source>
</evidence>
<dbReference type="Pfam" id="PF00664">
    <property type="entry name" value="ABC_membrane"/>
    <property type="match status" value="2"/>
</dbReference>
<dbReference type="FunFam" id="3.40.50.300:FF:000825">
    <property type="entry name" value="ABC bile acid transporter"/>
    <property type="match status" value="1"/>
</dbReference>
<keyword evidence="10" id="KW-0325">Glycoprotein</keyword>
<dbReference type="GO" id="GO:0016887">
    <property type="term" value="F:ATP hydrolysis activity"/>
    <property type="evidence" value="ECO:0007669"/>
    <property type="project" value="InterPro"/>
</dbReference>
<evidence type="ECO:0000256" key="1">
    <source>
        <dbReference type="ARBA" id="ARBA00004141"/>
    </source>
</evidence>
<feature type="transmembrane region" description="Helical" evidence="11">
    <location>
        <begin position="539"/>
        <end position="558"/>
    </location>
</feature>
<evidence type="ECO:0000256" key="3">
    <source>
        <dbReference type="ARBA" id="ARBA00022448"/>
    </source>
</evidence>
<name>A0A397GDT8_ASPTH</name>
<evidence type="ECO:0000256" key="7">
    <source>
        <dbReference type="ARBA" id="ARBA00022840"/>
    </source>
</evidence>
<comment type="similarity">
    <text evidence="2">Belongs to the ABC transporter superfamily. ABCC family. Conjugate transporter (TC 3.A.1.208) subfamily.</text>
</comment>
<dbReference type="PANTHER" id="PTHR24223:SF456">
    <property type="entry name" value="MULTIDRUG RESISTANCE-ASSOCIATED PROTEIN LETHAL(2)03659"/>
    <property type="match status" value="1"/>
</dbReference>
<evidence type="ECO:0000313" key="15">
    <source>
        <dbReference type="Proteomes" id="UP000215305"/>
    </source>
</evidence>
<dbReference type="SUPFAM" id="SSF90123">
    <property type="entry name" value="ABC transporter transmembrane region"/>
    <property type="match status" value="2"/>
</dbReference>
<feature type="domain" description="ABC transporter" evidence="12">
    <location>
        <begin position="597"/>
        <end position="851"/>
    </location>
</feature>
<feature type="domain" description="ABC transporter" evidence="12">
    <location>
        <begin position="1249"/>
        <end position="1511"/>
    </location>
</feature>
<dbReference type="Gene3D" id="1.20.1560.10">
    <property type="entry name" value="ABC transporter type 1, transmembrane domain"/>
    <property type="match status" value="2"/>
</dbReference>
<organism evidence="14 15">
    <name type="scientific">Aspergillus thermomutatus</name>
    <name type="common">Neosartorya pseudofischeri</name>
    <dbReference type="NCBI Taxonomy" id="41047"/>
    <lineage>
        <taxon>Eukaryota</taxon>
        <taxon>Fungi</taxon>
        <taxon>Dikarya</taxon>
        <taxon>Ascomycota</taxon>
        <taxon>Pezizomycotina</taxon>
        <taxon>Eurotiomycetes</taxon>
        <taxon>Eurotiomycetidae</taxon>
        <taxon>Eurotiales</taxon>
        <taxon>Aspergillaceae</taxon>
        <taxon>Aspergillus</taxon>
        <taxon>Aspergillus subgen. Fumigati</taxon>
    </lineage>
</organism>
<evidence type="ECO:0000259" key="12">
    <source>
        <dbReference type="PROSITE" id="PS50893"/>
    </source>
</evidence>
<evidence type="ECO:0000256" key="4">
    <source>
        <dbReference type="ARBA" id="ARBA00022692"/>
    </source>
</evidence>
<dbReference type="SUPFAM" id="SSF52540">
    <property type="entry name" value="P-loop containing nucleoside triphosphate hydrolases"/>
    <property type="match status" value="2"/>
</dbReference>
<dbReference type="CDD" id="cd03244">
    <property type="entry name" value="ABCC_MRP_domain2"/>
    <property type="match status" value="1"/>
</dbReference>
<feature type="transmembrane region" description="Helical" evidence="11">
    <location>
        <begin position="430"/>
        <end position="449"/>
    </location>
</feature>
<feature type="transmembrane region" description="Helical" evidence="11">
    <location>
        <begin position="99"/>
        <end position="118"/>
    </location>
</feature>
<keyword evidence="7" id="KW-0067">ATP-binding</keyword>
<evidence type="ECO:0000256" key="9">
    <source>
        <dbReference type="ARBA" id="ARBA00023136"/>
    </source>
</evidence>
<dbReference type="SMART" id="SM00382">
    <property type="entry name" value="AAA"/>
    <property type="match status" value="2"/>
</dbReference>
<feature type="transmembrane region" description="Helical" evidence="11">
    <location>
        <begin position="511"/>
        <end position="533"/>
    </location>
</feature>
<gene>
    <name evidence="14" type="ORF">CDV56_105854</name>
</gene>
<dbReference type="InterPro" id="IPR027417">
    <property type="entry name" value="P-loop_NTPase"/>
</dbReference>
<keyword evidence="15" id="KW-1185">Reference proteome</keyword>
<evidence type="ECO:0008006" key="16">
    <source>
        <dbReference type="Google" id="ProtNLM"/>
    </source>
</evidence>
<feature type="transmembrane region" description="Helical" evidence="11">
    <location>
        <begin position="928"/>
        <end position="952"/>
    </location>
</feature>
<feature type="transmembrane region" description="Helical" evidence="11">
    <location>
        <begin position="160"/>
        <end position="181"/>
    </location>
</feature>
<dbReference type="InterPro" id="IPR017871">
    <property type="entry name" value="ABC_transporter-like_CS"/>
</dbReference>
<dbReference type="VEuPathDB" id="FungiDB:CDV56_105854"/>
<dbReference type="Pfam" id="PF00005">
    <property type="entry name" value="ABC_tran"/>
    <property type="match status" value="2"/>
</dbReference>
<dbReference type="RefSeq" id="XP_026612060.1">
    <property type="nucleotide sequence ID" value="XM_026759473.1"/>
</dbReference>
<evidence type="ECO:0000256" key="11">
    <source>
        <dbReference type="SAM" id="Phobius"/>
    </source>
</evidence>
<evidence type="ECO:0000256" key="8">
    <source>
        <dbReference type="ARBA" id="ARBA00022989"/>
    </source>
</evidence>